<dbReference type="AlphaFoldDB" id="A0A843X0A2"/>
<gene>
    <name evidence="1" type="ORF">Taro_047157</name>
</gene>
<feature type="non-terminal residue" evidence="1">
    <location>
        <position position="111"/>
    </location>
</feature>
<protein>
    <submittedName>
        <fullName evidence="1">Uncharacterized protein</fullName>
    </submittedName>
</protein>
<organism evidence="1 2">
    <name type="scientific">Colocasia esculenta</name>
    <name type="common">Wild taro</name>
    <name type="synonym">Arum esculentum</name>
    <dbReference type="NCBI Taxonomy" id="4460"/>
    <lineage>
        <taxon>Eukaryota</taxon>
        <taxon>Viridiplantae</taxon>
        <taxon>Streptophyta</taxon>
        <taxon>Embryophyta</taxon>
        <taxon>Tracheophyta</taxon>
        <taxon>Spermatophyta</taxon>
        <taxon>Magnoliopsida</taxon>
        <taxon>Liliopsida</taxon>
        <taxon>Araceae</taxon>
        <taxon>Aroideae</taxon>
        <taxon>Colocasieae</taxon>
        <taxon>Colocasia</taxon>
    </lineage>
</organism>
<proteinExistence type="predicted"/>
<dbReference type="Proteomes" id="UP000652761">
    <property type="component" value="Unassembled WGS sequence"/>
</dbReference>
<dbReference type="EMBL" id="NMUH01006010">
    <property type="protein sequence ID" value="MQM14227.1"/>
    <property type="molecule type" value="Genomic_DNA"/>
</dbReference>
<evidence type="ECO:0000313" key="2">
    <source>
        <dbReference type="Proteomes" id="UP000652761"/>
    </source>
</evidence>
<name>A0A843X0A2_COLES</name>
<keyword evidence="2" id="KW-1185">Reference proteome</keyword>
<reference evidence="1" key="1">
    <citation type="submission" date="2017-07" db="EMBL/GenBank/DDBJ databases">
        <title>Taro Niue Genome Assembly and Annotation.</title>
        <authorList>
            <person name="Atibalentja N."/>
            <person name="Keating K."/>
            <person name="Fields C.J."/>
        </authorList>
    </citation>
    <scope>NUCLEOTIDE SEQUENCE</scope>
    <source>
        <strain evidence="1">Niue_2</strain>
        <tissue evidence="1">Leaf</tissue>
    </source>
</reference>
<accession>A0A843X0A2</accession>
<evidence type="ECO:0000313" key="1">
    <source>
        <dbReference type="EMBL" id="MQM14227.1"/>
    </source>
</evidence>
<comment type="caution">
    <text evidence="1">The sequence shown here is derived from an EMBL/GenBank/DDBJ whole genome shotgun (WGS) entry which is preliminary data.</text>
</comment>
<sequence length="111" mass="13160">EEFAELEVQQVPMKEQRRSELVIDNYIIDCINIYKQPVFQHPLLVSNILQHCTIDIYGEKFYGLKSTWNPKVEKENEFSHSQIIVINIENLKTICIMRIINIHNPNLECFL</sequence>